<dbReference type="InterPro" id="IPR008972">
    <property type="entry name" value="Cupredoxin"/>
</dbReference>
<evidence type="ECO:0000259" key="3">
    <source>
        <dbReference type="Pfam" id="PF13473"/>
    </source>
</evidence>
<gene>
    <name evidence="4" type="ORF">A3C59_00315</name>
</gene>
<dbReference type="Proteomes" id="UP000176902">
    <property type="component" value="Unassembled WGS sequence"/>
</dbReference>
<evidence type="ECO:0000313" key="4">
    <source>
        <dbReference type="EMBL" id="OGE32155.1"/>
    </source>
</evidence>
<feature type="compositionally biased region" description="Polar residues" evidence="1">
    <location>
        <begin position="30"/>
        <end position="49"/>
    </location>
</feature>
<keyword evidence="2" id="KW-0472">Membrane</keyword>
<dbReference type="InterPro" id="IPR052721">
    <property type="entry name" value="ET_Amicyanin"/>
</dbReference>
<dbReference type="InterPro" id="IPR028096">
    <property type="entry name" value="EfeO_Cupredoxin"/>
</dbReference>
<dbReference type="STRING" id="1797768.A3C59_00315"/>
<dbReference type="Gene3D" id="2.60.40.420">
    <property type="entry name" value="Cupredoxins - blue copper proteins"/>
    <property type="match status" value="1"/>
</dbReference>
<keyword evidence="2" id="KW-1133">Transmembrane helix</keyword>
<evidence type="ECO:0000313" key="5">
    <source>
        <dbReference type="Proteomes" id="UP000176902"/>
    </source>
</evidence>
<dbReference type="Pfam" id="PF13473">
    <property type="entry name" value="Cupredoxin_1"/>
    <property type="match status" value="1"/>
</dbReference>
<feature type="transmembrane region" description="Helical" evidence="2">
    <location>
        <begin position="6"/>
        <end position="23"/>
    </location>
</feature>
<keyword evidence="2" id="KW-0812">Transmembrane</keyword>
<dbReference type="AlphaFoldDB" id="A0A1F5JU75"/>
<feature type="region of interest" description="Disordered" evidence="1">
    <location>
        <begin position="30"/>
        <end position="50"/>
    </location>
</feature>
<dbReference type="PANTHER" id="PTHR36507">
    <property type="entry name" value="BLL1555 PROTEIN"/>
    <property type="match status" value="1"/>
</dbReference>
<comment type="caution">
    <text evidence="4">The sequence shown here is derived from an EMBL/GenBank/DDBJ whole genome shotgun (WGS) entry which is preliminary data.</text>
</comment>
<protein>
    <recommendedName>
        <fullName evidence="3">EfeO-type cupredoxin-like domain-containing protein</fullName>
    </recommendedName>
</protein>
<dbReference type="SUPFAM" id="SSF49503">
    <property type="entry name" value="Cupredoxins"/>
    <property type="match status" value="1"/>
</dbReference>
<evidence type="ECO:0000256" key="2">
    <source>
        <dbReference type="SAM" id="Phobius"/>
    </source>
</evidence>
<proteinExistence type="predicted"/>
<dbReference type="PANTHER" id="PTHR36507:SF1">
    <property type="entry name" value="BLL1555 PROTEIN"/>
    <property type="match status" value="1"/>
</dbReference>
<organism evidence="4 5">
    <name type="scientific">Candidatus Daviesbacteria bacterium RIFCSPHIGHO2_02_FULL_36_13</name>
    <dbReference type="NCBI Taxonomy" id="1797768"/>
    <lineage>
        <taxon>Bacteria</taxon>
        <taxon>Candidatus Daviesiibacteriota</taxon>
    </lineage>
</organism>
<feature type="domain" description="EfeO-type cupredoxin-like" evidence="3">
    <location>
        <begin position="44"/>
        <end position="141"/>
    </location>
</feature>
<reference evidence="4 5" key="1">
    <citation type="journal article" date="2016" name="Nat. Commun.">
        <title>Thousands of microbial genomes shed light on interconnected biogeochemical processes in an aquifer system.</title>
        <authorList>
            <person name="Anantharaman K."/>
            <person name="Brown C.T."/>
            <person name="Hug L.A."/>
            <person name="Sharon I."/>
            <person name="Castelle C.J."/>
            <person name="Probst A.J."/>
            <person name="Thomas B.C."/>
            <person name="Singh A."/>
            <person name="Wilkins M.J."/>
            <person name="Karaoz U."/>
            <person name="Brodie E.L."/>
            <person name="Williams K.H."/>
            <person name="Hubbard S.S."/>
            <person name="Banfield J.F."/>
        </authorList>
    </citation>
    <scope>NUCLEOTIDE SEQUENCE [LARGE SCALE GENOMIC DNA]</scope>
</reference>
<name>A0A1F5JU75_9BACT</name>
<dbReference type="EMBL" id="MFCV01000032">
    <property type="protein sequence ID" value="OGE32155.1"/>
    <property type="molecule type" value="Genomic_DNA"/>
</dbReference>
<evidence type="ECO:0000256" key="1">
    <source>
        <dbReference type="SAM" id="MobiDB-lite"/>
    </source>
</evidence>
<sequence length="142" mass="15259">MPRNLVIAAVVILFLIVSVWFLTRSDKQTSQTPAETSTIPESSAPSTASDAAVPVDKVSITAGGFSPKAITVKIGQSVIFENMDSANHIVNSDPHPTHTMYSFLNVGLIKPGESKTVMFEKTGQYTFHDHLNPSLTGTVTVE</sequence>
<accession>A0A1F5JU75</accession>